<proteinExistence type="predicted"/>
<reference evidence="2 3" key="1">
    <citation type="journal article" date="2014" name="Genome Announc.">
        <title>Trypanosoma cruzi Clone Dm28c Draft Genome Sequence.</title>
        <authorList>
            <person name="Grisard E.C."/>
            <person name="Teixeira S.M."/>
            <person name="de Almeida L.G."/>
            <person name="Stoco P.H."/>
            <person name="Gerber A.L."/>
            <person name="Talavera-Lopez C."/>
            <person name="Lima O.C."/>
            <person name="Andersson B."/>
            <person name="de Vasconcelos A.T."/>
        </authorList>
    </citation>
    <scope>NUCLEOTIDE SEQUENCE [LARGE SCALE GENOMIC DNA]</scope>
    <source>
        <strain evidence="2 3">Dm28c</strain>
    </source>
</reference>
<feature type="transmembrane region" description="Helical" evidence="1">
    <location>
        <begin position="66"/>
        <end position="86"/>
    </location>
</feature>
<name>V5BQG0_TRYCR</name>
<gene>
    <name evidence="2" type="ORF">TCDM_01163</name>
</gene>
<accession>V5BQG0</accession>
<keyword evidence="1" id="KW-0472">Membrane</keyword>
<feature type="transmembrane region" description="Helical" evidence="1">
    <location>
        <begin position="40"/>
        <end position="59"/>
    </location>
</feature>
<dbReference type="VEuPathDB" id="TriTrypDB:TCDM_01163"/>
<dbReference type="Proteomes" id="UP000017861">
    <property type="component" value="Unassembled WGS sequence"/>
</dbReference>
<evidence type="ECO:0000256" key="1">
    <source>
        <dbReference type="SAM" id="Phobius"/>
    </source>
</evidence>
<feature type="transmembrane region" description="Helical" evidence="1">
    <location>
        <begin position="7"/>
        <end position="34"/>
    </location>
</feature>
<keyword evidence="1" id="KW-0812">Transmembrane</keyword>
<sequence length="89" mass="10743">MRVEYKSFYVLSAFFIGVYMFCVFFVFALFFFFFSLSFRGAVLASFIGPLYFAYIPWLVAPLKFAAIFFLFCLFLFYMFFLFYLMFSDD</sequence>
<dbReference type="AlphaFoldDB" id="V5BQG0"/>
<comment type="caution">
    <text evidence="2">The sequence shown here is derived from an EMBL/GenBank/DDBJ whole genome shotgun (WGS) entry which is preliminary data.</text>
</comment>
<dbReference type="EMBL" id="AYLP01000007">
    <property type="protein sequence ID" value="ESS70054.1"/>
    <property type="molecule type" value="Genomic_DNA"/>
</dbReference>
<keyword evidence="1" id="KW-1133">Transmembrane helix</keyword>
<protein>
    <submittedName>
        <fullName evidence="2">Uncharacterized protein</fullName>
    </submittedName>
</protein>
<organism evidence="2 3">
    <name type="scientific">Trypanosoma cruzi Dm28c</name>
    <dbReference type="NCBI Taxonomy" id="1416333"/>
    <lineage>
        <taxon>Eukaryota</taxon>
        <taxon>Discoba</taxon>
        <taxon>Euglenozoa</taxon>
        <taxon>Kinetoplastea</taxon>
        <taxon>Metakinetoplastina</taxon>
        <taxon>Trypanosomatida</taxon>
        <taxon>Trypanosomatidae</taxon>
        <taxon>Trypanosoma</taxon>
        <taxon>Schizotrypanum</taxon>
    </lineage>
</organism>
<evidence type="ECO:0000313" key="2">
    <source>
        <dbReference type="EMBL" id="ESS70054.1"/>
    </source>
</evidence>
<evidence type="ECO:0000313" key="3">
    <source>
        <dbReference type="Proteomes" id="UP000017861"/>
    </source>
</evidence>